<accession>A0A182VZ84</accession>
<name>A0A182VZ84_9DIPT</name>
<evidence type="ECO:0000313" key="2">
    <source>
        <dbReference type="Proteomes" id="UP000075920"/>
    </source>
</evidence>
<reference evidence="1" key="2">
    <citation type="submission" date="2020-05" db="UniProtKB">
        <authorList>
            <consortium name="EnsemblMetazoa"/>
        </authorList>
    </citation>
    <scope>IDENTIFICATION</scope>
    <source>
        <strain evidence="1">MINIMUS1</strain>
    </source>
</reference>
<dbReference type="Proteomes" id="UP000075920">
    <property type="component" value="Unassembled WGS sequence"/>
</dbReference>
<dbReference type="EnsemblMetazoa" id="AMIN003389-RA">
    <property type="protein sequence ID" value="AMIN003389-PA"/>
    <property type="gene ID" value="AMIN003389"/>
</dbReference>
<keyword evidence="2" id="KW-1185">Reference proteome</keyword>
<reference evidence="2" key="1">
    <citation type="submission" date="2013-03" db="EMBL/GenBank/DDBJ databases">
        <title>The Genome Sequence of Anopheles minimus MINIMUS1.</title>
        <authorList>
            <consortium name="The Broad Institute Genomics Platform"/>
            <person name="Neafsey D.E."/>
            <person name="Walton C."/>
            <person name="Walker B."/>
            <person name="Young S.K."/>
            <person name="Zeng Q."/>
            <person name="Gargeya S."/>
            <person name="Fitzgerald M."/>
            <person name="Haas B."/>
            <person name="Abouelleil A."/>
            <person name="Allen A.W."/>
            <person name="Alvarado L."/>
            <person name="Arachchi H.M."/>
            <person name="Berlin A.M."/>
            <person name="Chapman S.B."/>
            <person name="Gainer-Dewar J."/>
            <person name="Goldberg J."/>
            <person name="Griggs A."/>
            <person name="Gujja S."/>
            <person name="Hansen M."/>
            <person name="Howarth C."/>
            <person name="Imamovic A."/>
            <person name="Ireland A."/>
            <person name="Larimer J."/>
            <person name="McCowan C."/>
            <person name="Murphy C."/>
            <person name="Pearson M."/>
            <person name="Poon T.W."/>
            <person name="Priest M."/>
            <person name="Roberts A."/>
            <person name="Saif S."/>
            <person name="Shea T."/>
            <person name="Sisk P."/>
            <person name="Sykes S."/>
            <person name="Wortman J."/>
            <person name="Nusbaum C."/>
            <person name="Birren B."/>
        </authorList>
    </citation>
    <scope>NUCLEOTIDE SEQUENCE [LARGE SCALE GENOMIC DNA]</scope>
    <source>
        <strain evidence="2">MINIMUS1</strain>
    </source>
</reference>
<sequence>MKQGGCESFCTFRSGLGSLATDSTIHSDGIDSEAVSDAVANGGARTGSYSMLRHRSTPDTLAVIRRIEVERLR</sequence>
<proteinExistence type="predicted"/>
<evidence type="ECO:0000313" key="1">
    <source>
        <dbReference type="EnsemblMetazoa" id="AMIN003389-PA"/>
    </source>
</evidence>
<dbReference type="AlphaFoldDB" id="A0A182VZ84"/>
<dbReference type="VEuPathDB" id="VectorBase:AMIN003389"/>
<organism evidence="1 2">
    <name type="scientific">Anopheles minimus</name>
    <dbReference type="NCBI Taxonomy" id="112268"/>
    <lineage>
        <taxon>Eukaryota</taxon>
        <taxon>Metazoa</taxon>
        <taxon>Ecdysozoa</taxon>
        <taxon>Arthropoda</taxon>
        <taxon>Hexapoda</taxon>
        <taxon>Insecta</taxon>
        <taxon>Pterygota</taxon>
        <taxon>Neoptera</taxon>
        <taxon>Endopterygota</taxon>
        <taxon>Diptera</taxon>
        <taxon>Nematocera</taxon>
        <taxon>Culicoidea</taxon>
        <taxon>Culicidae</taxon>
        <taxon>Anophelinae</taxon>
        <taxon>Anopheles</taxon>
    </lineage>
</organism>
<protein>
    <submittedName>
        <fullName evidence="1">Uncharacterized protein</fullName>
    </submittedName>
</protein>